<protein>
    <submittedName>
        <fullName evidence="1">Uncharacterized protein</fullName>
    </submittedName>
</protein>
<evidence type="ECO:0000313" key="2">
    <source>
        <dbReference type="Proteomes" id="UP000516437"/>
    </source>
</evidence>
<dbReference type="EMBL" id="RXIC02000021">
    <property type="protein sequence ID" value="KAB1219407.1"/>
    <property type="molecule type" value="Genomic_DNA"/>
</dbReference>
<keyword evidence="2" id="KW-1185">Reference proteome</keyword>
<accession>A0A6A1W5M6</accession>
<sequence length="79" mass="8440">MIGQWDLSRTTTSSVQGQCLAMPTKDANGVDTYNNTNYSAPVHAISGMAGFSLDNFTNFVDSITINVDVPPERGKGEKG</sequence>
<reference evidence="1 2" key="1">
    <citation type="journal article" date="2019" name="Plant Biotechnol. J.">
        <title>The red bayberry genome and genetic basis of sex determination.</title>
        <authorList>
            <person name="Jia H.M."/>
            <person name="Jia H.J."/>
            <person name="Cai Q.L."/>
            <person name="Wang Y."/>
            <person name="Zhao H.B."/>
            <person name="Yang W.F."/>
            <person name="Wang G.Y."/>
            <person name="Li Y.H."/>
            <person name="Zhan D.L."/>
            <person name="Shen Y.T."/>
            <person name="Niu Q.F."/>
            <person name="Chang L."/>
            <person name="Qiu J."/>
            <person name="Zhao L."/>
            <person name="Xie H.B."/>
            <person name="Fu W.Y."/>
            <person name="Jin J."/>
            <person name="Li X.W."/>
            <person name="Jiao Y."/>
            <person name="Zhou C.C."/>
            <person name="Tu T."/>
            <person name="Chai C.Y."/>
            <person name="Gao J.L."/>
            <person name="Fan L.J."/>
            <person name="van de Weg E."/>
            <person name="Wang J.Y."/>
            <person name="Gao Z.S."/>
        </authorList>
    </citation>
    <scope>NUCLEOTIDE SEQUENCE [LARGE SCALE GENOMIC DNA]</scope>
    <source>
        <tissue evidence="1">Leaves</tissue>
    </source>
</reference>
<dbReference type="OrthoDB" id="45007at2759"/>
<evidence type="ECO:0000313" key="1">
    <source>
        <dbReference type="EMBL" id="KAB1219407.1"/>
    </source>
</evidence>
<gene>
    <name evidence="1" type="ORF">CJ030_MR3G001110</name>
</gene>
<dbReference type="Proteomes" id="UP000516437">
    <property type="component" value="Chromosome 3"/>
</dbReference>
<comment type="caution">
    <text evidence="1">The sequence shown here is derived from an EMBL/GenBank/DDBJ whole genome shotgun (WGS) entry which is preliminary data.</text>
</comment>
<organism evidence="1 2">
    <name type="scientific">Morella rubra</name>
    <name type="common">Chinese bayberry</name>
    <dbReference type="NCBI Taxonomy" id="262757"/>
    <lineage>
        <taxon>Eukaryota</taxon>
        <taxon>Viridiplantae</taxon>
        <taxon>Streptophyta</taxon>
        <taxon>Embryophyta</taxon>
        <taxon>Tracheophyta</taxon>
        <taxon>Spermatophyta</taxon>
        <taxon>Magnoliopsida</taxon>
        <taxon>eudicotyledons</taxon>
        <taxon>Gunneridae</taxon>
        <taxon>Pentapetalae</taxon>
        <taxon>rosids</taxon>
        <taxon>fabids</taxon>
        <taxon>Fagales</taxon>
        <taxon>Myricaceae</taxon>
        <taxon>Morella</taxon>
    </lineage>
</organism>
<dbReference type="AlphaFoldDB" id="A0A6A1W5M6"/>
<proteinExistence type="predicted"/>
<name>A0A6A1W5M6_9ROSI</name>